<comment type="caution">
    <text evidence="2">The sequence shown here is derived from an EMBL/GenBank/DDBJ whole genome shotgun (WGS) entry which is preliminary data.</text>
</comment>
<feature type="transmembrane region" description="Helical" evidence="1">
    <location>
        <begin position="56"/>
        <end position="77"/>
    </location>
</feature>
<evidence type="ECO:0000313" key="2">
    <source>
        <dbReference type="EMBL" id="KAJ3566626.1"/>
    </source>
</evidence>
<keyword evidence="3" id="KW-1185">Reference proteome</keyword>
<evidence type="ECO:0000313" key="3">
    <source>
        <dbReference type="Proteomes" id="UP001213000"/>
    </source>
</evidence>
<protein>
    <submittedName>
        <fullName evidence="2">Uncharacterized protein</fullName>
    </submittedName>
</protein>
<dbReference type="Proteomes" id="UP001213000">
    <property type="component" value="Unassembled WGS sequence"/>
</dbReference>
<gene>
    <name evidence="2" type="ORF">NP233_g6883</name>
</gene>
<evidence type="ECO:0000256" key="1">
    <source>
        <dbReference type="SAM" id="Phobius"/>
    </source>
</evidence>
<feature type="transmembrane region" description="Helical" evidence="1">
    <location>
        <begin position="23"/>
        <end position="41"/>
    </location>
</feature>
<accession>A0AAD5YPL9</accession>
<keyword evidence="1" id="KW-0472">Membrane</keyword>
<organism evidence="2 3">
    <name type="scientific">Leucocoprinus birnbaumii</name>
    <dbReference type="NCBI Taxonomy" id="56174"/>
    <lineage>
        <taxon>Eukaryota</taxon>
        <taxon>Fungi</taxon>
        <taxon>Dikarya</taxon>
        <taxon>Basidiomycota</taxon>
        <taxon>Agaricomycotina</taxon>
        <taxon>Agaricomycetes</taxon>
        <taxon>Agaricomycetidae</taxon>
        <taxon>Agaricales</taxon>
        <taxon>Agaricineae</taxon>
        <taxon>Agaricaceae</taxon>
        <taxon>Leucocoprinus</taxon>
    </lineage>
</organism>
<dbReference type="EMBL" id="JANIEX010000472">
    <property type="protein sequence ID" value="KAJ3566626.1"/>
    <property type="molecule type" value="Genomic_DNA"/>
</dbReference>
<dbReference type="AlphaFoldDB" id="A0AAD5YPL9"/>
<keyword evidence="1" id="KW-0812">Transmembrane</keyword>
<feature type="transmembrane region" description="Helical" evidence="1">
    <location>
        <begin position="121"/>
        <end position="142"/>
    </location>
</feature>
<reference evidence="2" key="1">
    <citation type="submission" date="2022-07" db="EMBL/GenBank/DDBJ databases">
        <title>Genome Sequence of Leucocoprinus birnbaumii.</title>
        <authorList>
            <person name="Buettner E."/>
        </authorList>
    </citation>
    <scope>NUCLEOTIDE SEQUENCE</scope>
    <source>
        <strain evidence="2">VT141</strain>
    </source>
</reference>
<name>A0AAD5YPL9_9AGAR</name>
<sequence>MDPPTIPQTAQTNPSWLPSQRRMLLRTTILCAIICLIGINANSDGAYVNPWPPLEWFLTFSAFPLLVLGGQLVKLVLVHLDMWKATFELSWSAIEIAFFVYIVLSRHLFKDMRFWMDNFPVWVVSFFAVFFFSVLSFLLAILDLVNVHGQWRCYSQNGF</sequence>
<feature type="transmembrane region" description="Helical" evidence="1">
    <location>
        <begin position="89"/>
        <end position="109"/>
    </location>
</feature>
<proteinExistence type="predicted"/>
<keyword evidence="1" id="KW-1133">Transmembrane helix</keyword>